<proteinExistence type="predicted"/>
<organism evidence="2 3">
    <name type="scientific">Caballeronia sordidicola</name>
    <name type="common">Burkholderia sordidicola</name>
    <dbReference type="NCBI Taxonomy" id="196367"/>
    <lineage>
        <taxon>Bacteria</taxon>
        <taxon>Pseudomonadati</taxon>
        <taxon>Pseudomonadota</taxon>
        <taxon>Betaproteobacteria</taxon>
        <taxon>Burkholderiales</taxon>
        <taxon>Burkholderiaceae</taxon>
        <taxon>Caballeronia</taxon>
    </lineage>
</organism>
<feature type="region of interest" description="Disordered" evidence="1">
    <location>
        <begin position="1"/>
        <end position="37"/>
    </location>
</feature>
<gene>
    <name evidence="2" type="ORF">PAMC26577_20605</name>
</gene>
<evidence type="ECO:0000256" key="1">
    <source>
        <dbReference type="SAM" id="MobiDB-lite"/>
    </source>
</evidence>
<reference evidence="2 3" key="1">
    <citation type="submission" date="2017-03" db="EMBL/GenBank/DDBJ databases">
        <title>Genome analysis of strain PAMC 26577.</title>
        <authorList>
            <person name="Oh H.-M."/>
            <person name="Yang J.-A."/>
        </authorList>
    </citation>
    <scope>NUCLEOTIDE SEQUENCE [LARGE SCALE GENOMIC DNA]</scope>
    <source>
        <strain evidence="2 3">PAMC 26577</strain>
    </source>
</reference>
<protein>
    <submittedName>
        <fullName evidence="2">Uncharacterized protein</fullName>
    </submittedName>
</protein>
<dbReference type="AlphaFoldDB" id="A0A242MN08"/>
<dbReference type="EMBL" id="NBTZ01000087">
    <property type="protein sequence ID" value="OTP72707.1"/>
    <property type="molecule type" value="Genomic_DNA"/>
</dbReference>
<accession>A0A242MN08</accession>
<name>A0A242MN08_CABSO</name>
<comment type="caution">
    <text evidence="2">The sequence shown here is derived from an EMBL/GenBank/DDBJ whole genome shotgun (WGS) entry which is preliminary data.</text>
</comment>
<dbReference type="Proteomes" id="UP000195221">
    <property type="component" value="Unassembled WGS sequence"/>
</dbReference>
<evidence type="ECO:0000313" key="2">
    <source>
        <dbReference type="EMBL" id="OTP72707.1"/>
    </source>
</evidence>
<evidence type="ECO:0000313" key="3">
    <source>
        <dbReference type="Proteomes" id="UP000195221"/>
    </source>
</evidence>
<sequence>MMQSSLEGAGRKTPDVPSEADEVGQESLVGAAHEIHA</sequence>